<evidence type="ECO:0000259" key="1">
    <source>
        <dbReference type="Pfam" id="PF12146"/>
    </source>
</evidence>
<keyword evidence="2" id="KW-0378">Hydrolase</keyword>
<keyword evidence="3" id="KW-1185">Reference proteome</keyword>
<dbReference type="OrthoDB" id="9785076at2"/>
<dbReference type="KEGG" id="cof:FOZ74_09720"/>
<sequence>MQALTLTGSGAPVAVKCFEGAGAARASVVIGNAVGVHQRYYQDFAAWLAAQGWRVYTFDWRGQGESLAGSMRSARPTMQDWVRDYETVVAHARAQLPGRPLYLIGHSLGAQLPGLFSRPQQVDGLLAVAAGSGYWRVNAPQLRRRILPFWYLVMPLATAACGYFPGVRLGMIGDLPASIAWQWRRWCLDPLYAMGAEQAGESYARVRFPIHLLRMMDDEMMSEQANRDLLAMYPGTAQTVQDLGAPEAGGQRIGHLGFFKARFEPLLWPRAEAVLRAWCGVAQTTGPLAEQGHTRAP</sequence>
<dbReference type="Gene3D" id="3.40.50.1820">
    <property type="entry name" value="alpha/beta hydrolase"/>
    <property type="match status" value="1"/>
</dbReference>
<dbReference type="InterPro" id="IPR029058">
    <property type="entry name" value="AB_hydrolase_fold"/>
</dbReference>
<dbReference type="PIRSF" id="PIRSF037442">
    <property type="entry name" value="UCP037442_abhydr"/>
    <property type="match status" value="1"/>
</dbReference>
<gene>
    <name evidence="2" type="ORF">FOZ74_09720</name>
</gene>
<name>A0A5B8RX37_9BURK</name>
<evidence type="ECO:0000313" key="3">
    <source>
        <dbReference type="Proteomes" id="UP000321199"/>
    </source>
</evidence>
<proteinExistence type="predicted"/>
<protein>
    <submittedName>
        <fullName evidence="2">Alpha/beta fold hydrolase</fullName>
    </submittedName>
</protein>
<dbReference type="AlphaFoldDB" id="A0A5B8RX37"/>
<organism evidence="2 3">
    <name type="scientific">Comamonas flocculans</name>
    <dbReference type="NCBI Taxonomy" id="2597701"/>
    <lineage>
        <taxon>Bacteria</taxon>
        <taxon>Pseudomonadati</taxon>
        <taxon>Pseudomonadota</taxon>
        <taxon>Betaproteobacteria</taxon>
        <taxon>Burkholderiales</taxon>
        <taxon>Comamonadaceae</taxon>
        <taxon>Comamonas</taxon>
    </lineage>
</organism>
<accession>A0A5B8RX37</accession>
<reference evidence="2 3" key="1">
    <citation type="submission" date="2019-07" db="EMBL/GenBank/DDBJ databases">
        <title>Complete genome sequence of Comamonas sp. NLF 7-7 isolated from livestock.</title>
        <authorList>
            <person name="Kim D.H."/>
            <person name="Kim J.G."/>
        </authorList>
    </citation>
    <scope>NUCLEOTIDE SEQUENCE [LARGE SCALE GENOMIC DNA]</scope>
    <source>
        <strain evidence="2 3">NLF 7-7</strain>
    </source>
</reference>
<dbReference type="SUPFAM" id="SSF53474">
    <property type="entry name" value="alpha/beta-Hydrolases"/>
    <property type="match status" value="1"/>
</dbReference>
<dbReference type="RefSeq" id="WP_146912876.1">
    <property type="nucleotide sequence ID" value="NZ_CP042344.1"/>
</dbReference>
<dbReference type="PANTHER" id="PTHR11614">
    <property type="entry name" value="PHOSPHOLIPASE-RELATED"/>
    <property type="match status" value="1"/>
</dbReference>
<feature type="domain" description="Serine aminopeptidase S33" evidence="1">
    <location>
        <begin position="23"/>
        <end position="155"/>
    </location>
</feature>
<dbReference type="InterPro" id="IPR022742">
    <property type="entry name" value="Hydrolase_4"/>
</dbReference>
<dbReference type="InterPro" id="IPR017208">
    <property type="entry name" value="UCP037442_abhydr"/>
</dbReference>
<dbReference type="GO" id="GO:0016787">
    <property type="term" value="F:hydrolase activity"/>
    <property type="evidence" value="ECO:0007669"/>
    <property type="project" value="UniProtKB-KW"/>
</dbReference>
<evidence type="ECO:0000313" key="2">
    <source>
        <dbReference type="EMBL" id="QEA13284.1"/>
    </source>
</evidence>
<dbReference type="EMBL" id="CP042344">
    <property type="protein sequence ID" value="QEA13284.1"/>
    <property type="molecule type" value="Genomic_DNA"/>
</dbReference>
<dbReference type="Pfam" id="PF12146">
    <property type="entry name" value="Hydrolase_4"/>
    <property type="match status" value="1"/>
</dbReference>
<dbReference type="InterPro" id="IPR051044">
    <property type="entry name" value="MAG_DAG_Lipase"/>
</dbReference>
<dbReference type="Proteomes" id="UP000321199">
    <property type="component" value="Chromosome"/>
</dbReference>